<dbReference type="Proteomes" id="UP000636264">
    <property type="component" value="Unassembled WGS sequence"/>
</dbReference>
<evidence type="ECO:0000313" key="2">
    <source>
        <dbReference type="Proteomes" id="UP000636264"/>
    </source>
</evidence>
<name>A0A916WAR5_9HYPH</name>
<comment type="caution">
    <text evidence="1">The sequence shown here is derived from an EMBL/GenBank/DDBJ whole genome shotgun (WGS) entry which is preliminary data.</text>
</comment>
<reference evidence="1" key="2">
    <citation type="submission" date="2020-09" db="EMBL/GenBank/DDBJ databases">
        <authorList>
            <person name="Sun Q."/>
            <person name="Zhou Y."/>
        </authorList>
    </citation>
    <scope>NUCLEOTIDE SEQUENCE</scope>
    <source>
        <strain evidence="1">CGMCC 1.15320</strain>
    </source>
</reference>
<sequence>MRILFVFARLQAGDDERDAVMLANWLDPVCYRIDAVVCFEQPGMQIQVERLEAAGIDVDTVPYRLSFEETVDHLAQRLALYDVVISCQNVADIYPALERLHWRPALIERGHSADHAFAGPKHFTSPYAAADLAHAQCGGNGAAGSPGACRAHAVLRHD</sequence>
<organism evidence="1 2">
    <name type="scientific">Nitratireductor aestuarii</name>
    <dbReference type="NCBI Taxonomy" id="1735103"/>
    <lineage>
        <taxon>Bacteria</taxon>
        <taxon>Pseudomonadati</taxon>
        <taxon>Pseudomonadota</taxon>
        <taxon>Alphaproteobacteria</taxon>
        <taxon>Hyphomicrobiales</taxon>
        <taxon>Phyllobacteriaceae</taxon>
        <taxon>Nitratireductor</taxon>
    </lineage>
</organism>
<dbReference type="EMBL" id="BMIF01000019">
    <property type="protein sequence ID" value="GGA81136.1"/>
    <property type="molecule type" value="Genomic_DNA"/>
</dbReference>
<accession>A0A916WAR5</accession>
<gene>
    <name evidence="1" type="ORF">GCM10011385_39250</name>
</gene>
<proteinExistence type="predicted"/>
<dbReference type="AlphaFoldDB" id="A0A916WAR5"/>
<reference evidence="1" key="1">
    <citation type="journal article" date="2014" name="Int. J. Syst. Evol. Microbiol.">
        <title>Complete genome sequence of Corynebacterium casei LMG S-19264T (=DSM 44701T), isolated from a smear-ripened cheese.</title>
        <authorList>
            <consortium name="US DOE Joint Genome Institute (JGI-PGF)"/>
            <person name="Walter F."/>
            <person name="Albersmeier A."/>
            <person name="Kalinowski J."/>
            <person name="Ruckert C."/>
        </authorList>
    </citation>
    <scope>NUCLEOTIDE SEQUENCE</scope>
    <source>
        <strain evidence="1">CGMCC 1.15320</strain>
    </source>
</reference>
<evidence type="ECO:0000313" key="1">
    <source>
        <dbReference type="EMBL" id="GGA81136.1"/>
    </source>
</evidence>
<keyword evidence="2" id="KW-1185">Reference proteome</keyword>
<protein>
    <submittedName>
        <fullName evidence="1">Uncharacterized protein</fullName>
    </submittedName>
</protein>